<keyword evidence="2" id="KW-1185">Reference proteome</keyword>
<proteinExistence type="predicted"/>
<accession>A0A1R3HPP3</accession>
<dbReference type="Proteomes" id="UP000188268">
    <property type="component" value="Unassembled WGS sequence"/>
</dbReference>
<dbReference type="AlphaFoldDB" id="A0A1R3HPP3"/>
<evidence type="ECO:0000313" key="2">
    <source>
        <dbReference type="Proteomes" id="UP000188268"/>
    </source>
</evidence>
<gene>
    <name evidence="1" type="ORF">CCACVL1_17844</name>
</gene>
<comment type="caution">
    <text evidence="1">The sequence shown here is derived from an EMBL/GenBank/DDBJ whole genome shotgun (WGS) entry which is preliminary data.</text>
</comment>
<sequence length="35" mass="3945">MAMKTTLEYIDSINNKDVKDDYVKVQLEALAVIGD</sequence>
<dbReference type="Gramene" id="OMO72359">
    <property type="protein sequence ID" value="OMO72359"/>
    <property type="gene ID" value="CCACVL1_17844"/>
</dbReference>
<organism evidence="1 2">
    <name type="scientific">Corchorus capsularis</name>
    <name type="common">Jute</name>
    <dbReference type="NCBI Taxonomy" id="210143"/>
    <lineage>
        <taxon>Eukaryota</taxon>
        <taxon>Viridiplantae</taxon>
        <taxon>Streptophyta</taxon>
        <taxon>Embryophyta</taxon>
        <taxon>Tracheophyta</taxon>
        <taxon>Spermatophyta</taxon>
        <taxon>Magnoliopsida</taxon>
        <taxon>eudicotyledons</taxon>
        <taxon>Gunneridae</taxon>
        <taxon>Pentapetalae</taxon>
        <taxon>rosids</taxon>
        <taxon>malvids</taxon>
        <taxon>Malvales</taxon>
        <taxon>Malvaceae</taxon>
        <taxon>Grewioideae</taxon>
        <taxon>Apeibeae</taxon>
        <taxon>Corchorus</taxon>
    </lineage>
</organism>
<evidence type="ECO:0000313" key="1">
    <source>
        <dbReference type="EMBL" id="OMO72359.1"/>
    </source>
</evidence>
<protein>
    <submittedName>
        <fullName evidence="1">Uncharacterized protein</fullName>
    </submittedName>
</protein>
<name>A0A1R3HPP3_COCAP</name>
<reference evidence="1 2" key="1">
    <citation type="submission" date="2013-09" db="EMBL/GenBank/DDBJ databases">
        <title>Corchorus capsularis genome sequencing.</title>
        <authorList>
            <person name="Alam M."/>
            <person name="Haque M.S."/>
            <person name="Islam M.S."/>
            <person name="Emdad E.M."/>
            <person name="Islam M.M."/>
            <person name="Ahmed B."/>
            <person name="Halim A."/>
            <person name="Hossen Q.M.M."/>
            <person name="Hossain M.Z."/>
            <person name="Ahmed R."/>
            <person name="Khan M.M."/>
            <person name="Islam R."/>
            <person name="Rashid M.M."/>
            <person name="Khan S.A."/>
            <person name="Rahman M.S."/>
            <person name="Alam M."/>
        </authorList>
    </citation>
    <scope>NUCLEOTIDE SEQUENCE [LARGE SCALE GENOMIC DNA]</scope>
    <source>
        <strain evidence="2">cv. CVL-1</strain>
        <tissue evidence="1">Whole seedling</tissue>
    </source>
</reference>
<dbReference type="EMBL" id="AWWV01011439">
    <property type="protein sequence ID" value="OMO72359.1"/>
    <property type="molecule type" value="Genomic_DNA"/>
</dbReference>